<name>A0AAU7QLN1_9GAMM</name>
<feature type="domain" description="DUF4166" evidence="1">
    <location>
        <begin position="22"/>
        <end position="179"/>
    </location>
</feature>
<accession>A0AAU7QLN1</accession>
<dbReference type="Pfam" id="PF13761">
    <property type="entry name" value="DUF4166"/>
    <property type="match status" value="1"/>
</dbReference>
<protein>
    <submittedName>
        <fullName evidence="2">DUF4166 domain-containing protein</fullName>
    </submittedName>
</protein>
<dbReference type="RefSeq" id="WP_350016547.1">
    <property type="nucleotide sequence ID" value="NZ_CP157948.1"/>
</dbReference>
<dbReference type="AlphaFoldDB" id="A0AAU7QLN1"/>
<gene>
    <name evidence="2" type="ORF">ABNK63_01955</name>
</gene>
<evidence type="ECO:0000313" key="2">
    <source>
        <dbReference type="EMBL" id="XBS90430.1"/>
    </source>
</evidence>
<dbReference type="InterPro" id="IPR025311">
    <property type="entry name" value="DUF4166"/>
</dbReference>
<organism evidence="2">
    <name type="scientific">Rhodanobacter sp. IGA1.0</name>
    <dbReference type="NCBI Taxonomy" id="3158582"/>
    <lineage>
        <taxon>Bacteria</taxon>
        <taxon>Pseudomonadati</taxon>
        <taxon>Pseudomonadota</taxon>
        <taxon>Gammaproteobacteria</taxon>
        <taxon>Lysobacterales</taxon>
        <taxon>Rhodanobacteraceae</taxon>
        <taxon>Rhodanobacter</taxon>
    </lineage>
</organism>
<evidence type="ECO:0000259" key="1">
    <source>
        <dbReference type="Pfam" id="PF13761"/>
    </source>
</evidence>
<proteinExistence type="predicted"/>
<sequence>MSPAPLIALFPELLGDESWRQLPAAVQAMHGSSPRLQASGLADITGDPRLPARWLRRLLGLPSPGPAQALALTIERRNDREVWTRRFASRRMRSTLGRRNGSPLLFETLGPARLGFALRQDGDAIDWQLRSVHFLGLPCPRALHGQVLSRSGIRDGRYQFSVDVRLPWLGQLVAYHGWLEPSQTGATPDEG</sequence>
<reference evidence="2" key="1">
    <citation type="submission" date="2024-06" db="EMBL/GenBank/DDBJ databases">
        <authorList>
            <person name="Sun Y."/>
        </authorList>
    </citation>
    <scope>NUCLEOTIDE SEQUENCE</scope>
    <source>
        <strain evidence="2">IGA1.0</strain>
    </source>
</reference>
<dbReference type="EMBL" id="CP157948">
    <property type="protein sequence ID" value="XBS90430.1"/>
    <property type="molecule type" value="Genomic_DNA"/>
</dbReference>